<comment type="subcellular location">
    <subcellularLocation>
        <location evidence="1">Membrane</location>
        <topology evidence="1">Multi-pass membrane protein</topology>
    </subcellularLocation>
</comment>
<gene>
    <name evidence="9" type="ORF">TSIB3V08_LOCUS7367</name>
</gene>
<name>A0A7R9G1B0_TIMSH</name>
<dbReference type="InterPro" id="IPR039859">
    <property type="entry name" value="PFA4/ZDH16/20/ERF2-like"/>
</dbReference>
<dbReference type="GO" id="GO:0019706">
    <property type="term" value="F:protein-cysteine S-palmitoyltransferase activity"/>
    <property type="evidence" value="ECO:0007669"/>
    <property type="project" value="UniProtKB-EC"/>
</dbReference>
<keyword evidence="6 7" id="KW-0012">Acyltransferase</keyword>
<keyword evidence="5 7" id="KW-0472">Membrane</keyword>
<dbReference type="GO" id="GO:0016020">
    <property type="term" value="C:membrane"/>
    <property type="evidence" value="ECO:0007669"/>
    <property type="project" value="UniProtKB-SubCell"/>
</dbReference>
<feature type="transmembrane region" description="Helical" evidence="7">
    <location>
        <begin position="180"/>
        <end position="201"/>
    </location>
</feature>
<keyword evidence="3 7" id="KW-0812">Transmembrane</keyword>
<dbReference type="AlphaFoldDB" id="A0A7R9G1B0"/>
<accession>A0A7R9G1B0</accession>
<protein>
    <recommendedName>
        <fullName evidence="7">Palmitoyltransferase</fullName>
        <ecNumber evidence="7">2.3.1.225</ecNumber>
    </recommendedName>
</protein>
<feature type="transmembrane region" description="Helical" evidence="7">
    <location>
        <begin position="216"/>
        <end position="239"/>
    </location>
</feature>
<evidence type="ECO:0000256" key="2">
    <source>
        <dbReference type="ARBA" id="ARBA00022679"/>
    </source>
</evidence>
<evidence type="ECO:0000256" key="3">
    <source>
        <dbReference type="ARBA" id="ARBA00022692"/>
    </source>
</evidence>
<dbReference type="PANTHER" id="PTHR12246">
    <property type="entry name" value="PALMITOYLTRANSFERASE ZDHHC16"/>
    <property type="match status" value="1"/>
</dbReference>
<comment type="domain">
    <text evidence="7">The DHHC domain is required for palmitoyltransferase activity.</text>
</comment>
<organism evidence="9">
    <name type="scientific">Timema shepardi</name>
    <name type="common">Walking stick</name>
    <dbReference type="NCBI Taxonomy" id="629360"/>
    <lineage>
        <taxon>Eukaryota</taxon>
        <taxon>Metazoa</taxon>
        <taxon>Ecdysozoa</taxon>
        <taxon>Arthropoda</taxon>
        <taxon>Hexapoda</taxon>
        <taxon>Insecta</taxon>
        <taxon>Pterygota</taxon>
        <taxon>Neoptera</taxon>
        <taxon>Polyneoptera</taxon>
        <taxon>Phasmatodea</taxon>
        <taxon>Timematodea</taxon>
        <taxon>Timematoidea</taxon>
        <taxon>Timematidae</taxon>
        <taxon>Timema</taxon>
    </lineage>
</organism>
<keyword evidence="4 7" id="KW-1133">Transmembrane helix</keyword>
<sequence>MPILWGPLHVVLFNTIIFLLAVAHLKAVCSDPGVVPLPQSRVDFSDIHSGEAIRDCTVAYDQLPRRHVVMTARVFYVLGSQSLLQREDWTVCTRCETYRPPRAHHCRICKRCIRRHGPPLSLILVLCSTLVSDPCTHLSVKCDNVPNLGPTIPTGLVDPETKVMINNCVGEQNQKYFIQFLVYVGALSAYAIVLVVTSWLVECPDCSNEVTVKQSRILHCVILVLESGLFGMFVSAILVDQLQAIFSDETAVEQLQKQGPYRPHKSRLALLSEVCGRVHPMMWLLPCGGVSRGRDEPLLSHYDV</sequence>
<feature type="transmembrane region" description="Helical" evidence="7">
    <location>
        <begin position="6"/>
        <end position="25"/>
    </location>
</feature>
<evidence type="ECO:0000259" key="8">
    <source>
        <dbReference type="Pfam" id="PF01529"/>
    </source>
</evidence>
<comment type="catalytic activity">
    <reaction evidence="7">
        <text>L-cysteinyl-[protein] + hexadecanoyl-CoA = S-hexadecanoyl-L-cysteinyl-[protein] + CoA</text>
        <dbReference type="Rhea" id="RHEA:36683"/>
        <dbReference type="Rhea" id="RHEA-COMP:10131"/>
        <dbReference type="Rhea" id="RHEA-COMP:11032"/>
        <dbReference type="ChEBI" id="CHEBI:29950"/>
        <dbReference type="ChEBI" id="CHEBI:57287"/>
        <dbReference type="ChEBI" id="CHEBI:57379"/>
        <dbReference type="ChEBI" id="CHEBI:74151"/>
        <dbReference type="EC" id="2.3.1.225"/>
    </reaction>
</comment>
<evidence type="ECO:0000256" key="4">
    <source>
        <dbReference type="ARBA" id="ARBA00022989"/>
    </source>
</evidence>
<evidence type="ECO:0000256" key="7">
    <source>
        <dbReference type="RuleBase" id="RU079119"/>
    </source>
</evidence>
<feature type="domain" description="Palmitoyltransferase DHHC" evidence="8">
    <location>
        <begin position="164"/>
        <end position="257"/>
    </location>
</feature>
<comment type="similarity">
    <text evidence="7">Belongs to the DHHC palmitoyltransferase family.</text>
</comment>
<reference evidence="9" key="1">
    <citation type="submission" date="2020-11" db="EMBL/GenBank/DDBJ databases">
        <authorList>
            <person name="Tran Van P."/>
        </authorList>
    </citation>
    <scope>NUCLEOTIDE SEQUENCE</scope>
</reference>
<dbReference type="PROSITE" id="PS50216">
    <property type="entry name" value="DHHC"/>
    <property type="match status" value="1"/>
</dbReference>
<evidence type="ECO:0000256" key="5">
    <source>
        <dbReference type="ARBA" id="ARBA00023136"/>
    </source>
</evidence>
<evidence type="ECO:0000313" key="9">
    <source>
        <dbReference type="EMBL" id="CAD7263287.1"/>
    </source>
</evidence>
<dbReference type="Pfam" id="PF01529">
    <property type="entry name" value="DHHC"/>
    <property type="match status" value="1"/>
</dbReference>
<dbReference type="InterPro" id="IPR001594">
    <property type="entry name" value="Palmitoyltrfase_DHHC"/>
</dbReference>
<dbReference type="EMBL" id="OC003432">
    <property type="protein sequence ID" value="CAD7263287.1"/>
    <property type="molecule type" value="Genomic_DNA"/>
</dbReference>
<evidence type="ECO:0000256" key="6">
    <source>
        <dbReference type="ARBA" id="ARBA00023315"/>
    </source>
</evidence>
<proteinExistence type="inferred from homology"/>
<evidence type="ECO:0000256" key="1">
    <source>
        <dbReference type="ARBA" id="ARBA00004141"/>
    </source>
</evidence>
<dbReference type="EC" id="2.3.1.225" evidence="7"/>
<keyword evidence="2 7" id="KW-0808">Transferase</keyword>